<dbReference type="EMBL" id="LAZR01006819">
    <property type="protein sequence ID" value="KKM89411.1"/>
    <property type="molecule type" value="Genomic_DNA"/>
</dbReference>
<comment type="caution">
    <text evidence="1">The sequence shown here is derived from an EMBL/GenBank/DDBJ whole genome shotgun (WGS) entry which is preliminary data.</text>
</comment>
<evidence type="ECO:0008006" key="2">
    <source>
        <dbReference type="Google" id="ProtNLM"/>
    </source>
</evidence>
<accession>A0A0F9LQK7</accession>
<reference evidence="1" key="1">
    <citation type="journal article" date="2015" name="Nature">
        <title>Complex archaea that bridge the gap between prokaryotes and eukaryotes.</title>
        <authorList>
            <person name="Spang A."/>
            <person name="Saw J.H."/>
            <person name="Jorgensen S.L."/>
            <person name="Zaremba-Niedzwiedzka K."/>
            <person name="Martijn J."/>
            <person name="Lind A.E."/>
            <person name="van Eijk R."/>
            <person name="Schleper C."/>
            <person name="Guy L."/>
            <person name="Ettema T.J."/>
        </authorList>
    </citation>
    <scope>NUCLEOTIDE SEQUENCE</scope>
</reference>
<sequence>RLRAKFIKTELKKGPLPEIEVLEKKYTEFIEKIQRLSPDYKAGVKQTKKITDQMRTEIMGFVKDNMKDLQRVSGRSVPALMKKIANVRAGKPKALEAAIDYINKIATGQVEKDRLSGIEGIRKKIDNELKQATKKELGRVKAKRYSQEGIDAINEIKEALDLTSEQAGAKAIDLETRIVAEETHKNQDLTDTQKAEIEENIIRLQKQAEYVNLYSDLNNKSQEGINHINELLKQEFIDLKEDLKEKRKERGEKWKARKDKFFTGIGKPTEAELEEAPKKPTIGAAYLAKQLNPKNLLTQLAGKEGEIHAKNLETGTEKYVSTELEMKKRIKEKIKEFFGTELKARKEFNKKTKIGLIEEIKDDKDNIIEVKKWTKNVDNANLVHLWASYMSEANNIYTQRIADVNRRLKLTPEEWLRIDELLPDNLKNFTEWIVKDFLPSYHGQANEVYYKRNFINLPKLPDYLFVNAKRTRDATAALTDIYRVSTYKPFTTQRVHGEYNLRGNNIYEGLLNHVEQHSKFVGLSEPIAEVNSLLNSKEINRLIEQRGMQPYKRSLEHMMTVGITGDKRYAADWLFHNFIGSKVLMNFALFQKQTVSFFTVLDPKYAPTGEIFKSIFNISTNKQAFKRATNILSQSGQFSTRNIKEIETHIRKGNPKKAQLIIDEIADKMEDNVVAKSIKSIGEFLWNPTQKGDRFTIRLGGIPLIDAVYRIEKKQLIEKGEKIEDAEKMAASEALYRFNEWMNDTQQSMRWTGKGEFQTGLYRYGAPFMNAPMSYARKILTSYRDVYRGMKGKREKMLKENPNMNPHVATIKSLKGVSSGDLQRLFIFQSALPILWSASVSGGSSVFNLWSDDDDKKRQAWIDLGYDATLAWTKGLYGIGFLNNFLYNYATGRRYGRQADNFIRLLDDIMGVGTSLIDIVAGNIKLAEAETDKEYEKQKARVLKAYLKAGEYLTATIGLPSVAVKRGADIITDPFYDTALKKTLRLYGMRERDIKEWIGFDEGKEETGKVPIKEVTIK</sequence>
<proteinExistence type="predicted"/>
<feature type="non-terminal residue" evidence="1">
    <location>
        <position position="1"/>
    </location>
</feature>
<gene>
    <name evidence="1" type="ORF">LCGC14_1248990</name>
</gene>
<evidence type="ECO:0000313" key="1">
    <source>
        <dbReference type="EMBL" id="KKM89411.1"/>
    </source>
</evidence>
<name>A0A0F9LQK7_9ZZZZ</name>
<organism evidence="1">
    <name type="scientific">marine sediment metagenome</name>
    <dbReference type="NCBI Taxonomy" id="412755"/>
    <lineage>
        <taxon>unclassified sequences</taxon>
        <taxon>metagenomes</taxon>
        <taxon>ecological metagenomes</taxon>
    </lineage>
</organism>
<dbReference type="AlphaFoldDB" id="A0A0F9LQK7"/>
<protein>
    <recommendedName>
        <fullName evidence="2">Large polyvalent protein associated domain-containing protein</fullName>
    </recommendedName>
</protein>